<dbReference type="InterPro" id="IPR036866">
    <property type="entry name" value="RibonucZ/Hydroxyglut_hydro"/>
</dbReference>
<dbReference type="Gene3D" id="3.60.15.10">
    <property type="entry name" value="Ribonuclease Z/Hydroxyacylglutathione hydrolase-like"/>
    <property type="match status" value="1"/>
</dbReference>
<dbReference type="SUPFAM" id="SSF56281">
    <property type="entry name" value="Metallo-hydrolase/oxidoreductase"/>
    <property type="match status" value="1"/>
</dbReference>
<dbReference type="Proteomes" id="UP000050502">
    <property type="component" value="Unassembled WGS sequence"/>
</dbReference>
<dbReference type="InterPro" id="IPR050855">
    <property type="entry name" value="NDM-1-like"/>
</dbReference>
<dbReference type="SMART" id="SM00849">
    <property type="entry name" value="Lactamase_B"/>
    <property type="match status" value="1"/>
</dbReference>
<evidence type="ECO:0000313" key="4">
    <source>
        <dbReference type="Proteomes" id="UP000037784"/>
    </source>
</evidence>
<dbReference type="CDD" id="cd07743">
    <property type="entry name" value="metallo-hydrolase-like_MBL-fold"/>
    <property type="match status" value="1"/>
</dbReference>
<evidence type="ECO:0000313" key="5">
    <source>
        <dbReference type="Proteomes" id="UP000050502"/>
    </source>
</evidence>
<dbReference type="EMBL" id="LGKN01000004">
    <property type="protein sequence ID" value="KPL88266.1"/>
    <property type="molecule type" value="Genomic_DNA"/>
</dbReference>
<dbReference type="Proteomes" id="UP000037784">
    <property type="component" value="Unassembled WGS sequence"/>
</dbReference>
<dbReference type="Pfam" id="PF00753">
    <property type="entry name" value="Lactamase_B"/>
    <property type="match status" value="1"/>
</dbReference>
<dbReference type="AlphaFoldDB" id="A0A0M8K5X2"/>
<protein>
    <recommendedName>
        <fullName evidence="1">Metallo-beta-lactamase domain-containing protein</fullName>
    </recommendedName>
</protein>
<dbReference type="PANTHER" id="PTHR42951:SF14">
    <property type="entry name" value="METALLO-BETA-LACTAMASE SUPERFAMILY PROTEIN"/>
    <property type="match status" value="1"/>
</dbReference>
<evidence type="ECO:0000259" key="1">
    <source>
        <dbReference type="SMART" id="SM00849"/>
    </source>
</evidence>
<dbReference type="STRING" id="872965.SE16_05335"/>
<name>A0A0M8K5X2_9CHLR</name>
<evidence type="ECO:0000313" key="2">
    <source>
        <dbReference type="EMBL" id="GAP62423.1"/>
    </source>
</evidence>
<sequence length="300" mass="32952">MSDLRTLSAHTAYLPGSVNVGIVFNDAGQAVLIDSGGDKHHGRTLRKALDAAGLRPIAIINTHSHADHYGGNDYLCRQFAVPVWAPRFEEAILRYPLLEPMYLFDGASPPTALRNKWLMAKPSPVDHVYDPAEEPLLEIGEMRLQVHDVSGHAVVQAAIGAENVCFAADAFFGTEVLNKYEIPFTHNVARQIEALERLRSLPYDIFVPGHGTPTEDIERAVQENRAAIERAITWVRDAVGDGATTDEVVHAVTARLENPPTTLSTYVLMRATIAAYLAHLTEQGTIAPEVVRGVLRWVPQ</sequence>
<organism evidence="2 4">
    <name type="scientific">Ardenticatena maritima</name>
    <dbReference type="NCBI Taxonomy" id="872965"/>
    <lineage>
        <taxon>Bacteria</taxon>
        <taxon>Bacillati</taxon>
        <taxon>Chloroflexota</taxon>
        <taxon>Ardenticatenia</taxon>
        <taxon>Ardenticatenales</taxon>
        <taxon>Ardenticatenaceae</taxon>
        <taxon>Ardenticatena</taxon>
    </lineage>
</organism>
<reference evidence="4" key="3">
    <citation type="submission" date="2015-08" db="EMBL/GenBank/DDBJ databases">
        <title>Draft Genome Sequence of a Heterotrophic Facultative Anaerobic Bacterium Ardenticatena maritima Strain 110S.</title>
        <authorList>
            <person name="Kawaichi S."/>
            <person name="Yoshida T."/>
            <person name="Sako Y."/>
            <person name="Nakamura R."/>
        </authorList>
    </citation>
    <scope>NUCLEOTIDE SEQUENCE [LARGE SCALE GENOMIC DNA]</scope>
    <source>
        <strain evidence="4">110S</strain>
    </source>
</reference>
<dbReference type="OrthoDB" id="9761531at2"/>
<feature type="domain" description="Metallo-beta-lactamase" evidence="1">
    <location>
        <begin position="17"/>
        <end position="210"/>
    </location>
</feature>
<accession>A0A0M8K5X2</accession>
<comment type="caution">
    <text evidence="2">The sequence shown here is derived from an EMBL/GenBank/DDBJ whole genome shotgun (WGS) entry which is preliminary data.</text>
</comment>
<reference evidence="3 5" key="2">
    <citation type="submission" date="2015-07" db="EMBL/GenBank/DDBJ databases">
        <title>Whole genome sequence of Ardenticatena maritima DSM 23922.</title>
        <authorList>
            <person name="Hemp J."/>
            <person name="Ward L.M."/>
            <person name="Pace L.A."/>
            <person name="Fischer W.W."/>
        </authorList>
    </citation>
    <scope>NUCLEOTIDE SEQUENCE [LARGE SCALE GENOMIC DNA]</scope>
    <source>
        <strain evidence="3 5">110S</strain>
    </source>
</reference>
<reference evidence="2" key="1">
    <citation type="journal article" date="2015" name="Genome Announc.">
        <title>Draft Genome Sequence of a Heterotrophic Facultative Anaerobic Thermophilic Bacterium, Ardenticatena maritima Strain 110ST.</title>
        <authorList>
            <person name="Kawaichi S."/>
            <person name="Yoshida T."/>
            <person name="Sako Y."/>
            <person name="Nakamura R."/>
        </authorList>
    </citation>
    <scope>NUCLEOTIDE SEQUENCE [LARGE SCALE GENOMIC DNA]</scope>
    <source>
        <strain evidence="2">110S</strain>
    </source>
</reference>
<dbReference type="PANTHER" id="PTHR42951">
    <property type="entry name" value="METALLO-BETA-LACTAMASE DOMAIN-CONTAINING"/>
    <property type="match status" value="1"/>
</dbReference>
<dbReference type="InterPro" id="IPR001279">
    <property type="entry name" value="Metallo-B-lactamas"/>
</dbReference>
<gene>
    <name evidence="2" type="ORF">ARMA_0846</name>
    <name evidence="3" type="ORF">SE16_05335</name>
</gene>
<keyword evidence="4" id="KW-1185">Reference proteome</keyword>
<dbReference type="EMBL" id="BBZA01000056">
    <property type="protein sequence ID" value="GAP62423.1"/>
    <property type="molecule type" value="Genomic_DNA"/>
</dbReference>
<dbReference type="RefSeq" id="WP_054492352.1">
    <property type="nucleotide sequence ID" value="NZ_BBZA01000056.1"/>
</dbReference>
<proteinExistence type="predicted"/>
<evidence type="ECO:0000313" key="3">
    <source>
        <dbReference type="EMBL" id="KPL88266.1"/>
    </source>
</evidence>